<dbReference type="Gene3D" id="3.40.710.10">
    <property type="entry name" value="DD-peptidase/beta-lactamase superfamily"/>
    <property type="match status" value="1"/>
</dbReference>
<accession>A0A0B4EB93</accession>
<dbReference type="SUPFAM" id="SSF48452">
    <property type="entry name" value="TPR-like"/>
    <property type="match status" value="1"/>
</dbReference>
<dbReference type="PANTHER" id="PTHR46825">
    <property type="entry name" value="D-ALANYL-D-ALANINE-CARBOXYPEPTIDASE/ENDOPEPTIDASE AMPH"/>
    <property type="match status" value="1"/>
</dbReference>
<evidence type="ECO:0000313" key="4">
    <source>
        <dbReference type="Proteomes" id="UP000031167"/>
    </source>
</evidence>
<gene>
    <name evidence="3" type="ORF">RM51_03910</name>
</gene>
<evidence type="ECO:0000313" key="3">
    <source>
        <dbReference type="EMBL" id="KIC63888.1"/>
    </source>
</evidence>
<reference evidence="3 4" key="1">
    <citation type="submission" date="2014-12" db="EMBL/GenBank/DDBJ databases">
        <title>Genome sequencing of Chryseobacterium taiwanense TPW19.</title>
        <authorList>
            <person name="Tan P.W."/>
            <person name="Chan K.-G."/>
        </authorList>
    </citation>
    <scope>NUCLEOTIDE SEQUENCE [LARGE SCALE GENOMIC DNA]</scope>
    <source>
        <strain evidence="3 4">TPW19</strain>
    </source>
</reference>
<dbReference type="InterPro" id="IPR012338">
    <property type="entry name" value="Beta-lactam/transpept-like"/>
</dbReference>
<dbReference type="RefSeq" id="WP_039365397.1">
    <property type="nucleotide sequence ID" value="NZ_JWTA01000004.1"/>
</dbReference>
<dbReference type="Proteomes" id="UP000031167">
    <property type="component" value="Unassembled WGS sequence"/>
</dbReference>
<dbReference type="OrthoDB" id="9793489at2"/>
<proteinExistence type="predicted"/>
<organism evidence="3 4">
    <name type="scientific">Chryseobacterium taiwanense</name>
    <dbReference type="NCBI Taxonomy" id="363331"/>
    <lineage>
        <taxon>Bacteria</taxon>
        <taxon>Pseudomonadati</taxon>
        <taxon>Bacteroidota</taxon>
        <taxon>Flavobacteriia</taxon>
        <taxon>Flavobacteriales</taxon>
        <taxon>Weeksellaceae</taxon>
        <taxon>Chryseobacterium group</taxon>
        <taxon>Chryseobacterium</taxon>
    </lineage>
</organism>
<dbReference type="PANTHER" id="PTHR46825:SF9">
    <property type="entry name" value="BETA-LACTAMASE-RELATED DOMAIN-CONTAINING PROTEIN"/>
    <property type="match status" value="1"/>
</dbReference>
<protein>
    <submittedName>
        <fullName evidence="3">Beta-lactamase</fullName>
    </submittedName>
</protein>
<dbReference type="InterPro" id="IPR011990">
    <property type="entry name" value="TPR-like_helical_dom_sf"/>
</dbReference>
<dbReference type="InterPro" id="IPR050491">
    <property type="entry name" value="AmpC-like"/>
</dbReference>
<keyword evidence="1" id="KW-0802">TPR repeat</keyword>
<comment type="caution">
    <text evidence="3">The sequence shown here is derived from an EMBL/GenBank/DDBJ whole genome shotgun (WGS) entry which is preliminary data.</text>
</comment>
<dbReference type="InterPro" id="IPR001466">
    <property type="entry name" value="Beta-lactam-related"/>
</dbReference>
<evidence type="ECO:0000259" key="2">
    <source>
        <dbReference type="Pfam" id="PF00144"/>
    </source>
</evidence>
<dbReference type="STRING" id="363331.RM51_03910"/>
<dbReference type="EMBL" id="JWTA01000004">
    <property type="protein sequence ID" value="KIC63888.1"/>
    <property type="molecule type" value="Genomic_DNA"/>
</dbReference>
<keyword evidence="4" id="KW-1185">Reference proteome</keyword>
<dbReference type="InterPro" id="IPR019734">
    <property type="entry name" value="TPR_rpt"/>
</dbReference>
<dbReference type="SMART" id="SM00028">
    <property type="entry name" value="TPR"/>
    <property type="match status" value="2"/>
</dbReference>
<name>A0A0B4EB93_9FLAO</name>
<evidence type="ECO:0000256" key="1">
    <source>
        <dbReference type="PROSITE-ProRule" id="PRU00339"/>
    </source>
</evidence>
<dbReference type="PROSITE" id="PS50005">
    <property type="entry name" value="TPR"/>
    <property type="match status" value="1"/>
</dbReference>
<dbReference type="AlphaFoldDB" id="A0A0B4EB93"/>
<sequence length="477" mass="54558">MKHILLATFILNTSAIAFSQQTNQTKLIDSYVKEVMKNNQIPGLALGIIKDNKVIFEHYYGTENLDDLKKVGPSSMFRVYSTSKLMTNVGIFQLIEQGKLSLEDPISKYVEHLPQDWQNIKVKNLLTHSSGMPDVVAINDILPEDPNNKAIERLGKEKMDFSTGNEYRYNQTNYMLLTMIIEKITGESFDTFIINNQLSDVKDQVYFSSNSFEKIPNRVQKYNYNSTTHQYEKSTFNDGMRAHSGNGLAITLPAFLQWSNHLNKNNLLNQNTKEMMWKPFEYGNKSDVFAYGWEINTTNTIPSYGFSGGNVSAYRIFPQNNMTIIMMSNGYNFFPVQYQMVNHIAGMIDEKLADSYSLTEESIISEFSKKDNPNAEKNYHSLKAKNPTWDFENLLNSIGYSLLRNSRTDEAVKVFELNAKEHPQSANAFDSLGDGYFSAKNYALSLKNYKKSLELNPQNTNAQNMIEKINTVMTQKN</sequence>
<dbReference type="Gene3D" id="1.25.40.10">
    <property type="entry name" value="Tetratricopeptide repeat domain"/>
    <property type="match status" value="1"/>
</dbReference>
<dbReference type="Pfam" id="PF00144">
    <property type="entry name" value="Beta-lactamase"/>
    <property type="match status" value="1"/>
</dbReference>
<feature type="repeat" description="TPR" evidence="1">
    <location>
        <begin position="426"/>
        <end position="459"/>
    </location>
</feature>
<dbReference type="SUPFAM" id="SSF56601">
    <property type="entry name" value="beta-lactamase/transpeptidase-like"/>
    <property type="match status" value="1"/>
</dbReference>
<feature type="domain" description="Beta-lactamase-related" evidence="2">
    <location>
        <begin position="28"/>
        <end position="331"/>
    </location>
</feature>